<protein>
    <submittedName>
        <fullName evidence="1">Uncharacterized protein</fullName>
    </submittedName>
</protein>
<accession>A0A7Y9UAZ4</accession>
<comment type="caution">
    <text evidence="1">The sequence shown here is derived from an EMBL/GenBank/DDBJ whole genome shotgun (WGS) entry which is preliminary data.</text>
</comment>
<keyword evidence="2" id="KW-1185">Reference proteome</keyword>
<sequence>MTEAGRRWSEMVNALAGEPLALPVVNAPCRRFDREEEAERMDALLELVFGESTPQQRKELRAAAGIGRRKRGSV</sequence>
<name>A0A7Y9UAZ4_9BURK</name>
<dbReference type="RefSeq" id="WP_179632878.1">
    <property type="nucleotide sequence ID" value="NZ_JACCFH010000001.1"/>
</dbReference>
<gene>
    <name evidence="1" type="ORF">BDD16_000920</name>
</gene>
<evidence type="ECO:0000313" key="2">
    <source>
        <dbReference type="Proteomes" id="UP000518288"/>
    </source>
</evidence>
<organism evidence="1 2">
    <name type="scientific">Sphaerotilus montanus</name>
    <dbReference type="NCBI Taxonomy" id="522889"/>
    <lineage>
        <taxon>Bacteria</taxon>
        <taxon>Pseudomonadati</taxon>
        <taxon>Pseudomonadota</taxon>
        <taxon>Betaproteobacteria</taxon>
        <taxon>Burkholderiales</taxon>
        <taxon>Sphaerotilaceae</taxon>
        <taxon>Sphaerotilus</taxon>
    </lineage>
</organism>
<dbReference type="AlphaFoldDB" id="A0A7Y9UAZ4"/>
<dbReference type="EMBL" id="JACCFH010000001">
    <property type="protein sequence ID" value="NYG31934.1"/>
    <property type="molecule type" value="Genomic_DNA"/>
</dbReference>
<reference evidence="1 2" key="1">
    <citation type="submission" date="2020-07" db="EMBL/GenBank/DDBJ databases">
        <title>Genomic Encyclopedia of Archaeal and Bacterial Type Strains, Phase II (KMG-II): from individual species to whole genera.</title>
        <authorList>
            <person name="Goeker M."/>
        </authorList>
    </citation>
    <scope>NUCLEOTIDE SEQUENCE [LARGE SCALE GENOMIC DNA]</scope>
    <source>
        <strain evidence="1 2">DSM 21226</strain>
    </source>
</reference>
<proteinExistence type="predicted"/>
<dbReference type="Proteomes" id="UP000518288">
    <property type="component" value="Unassembled WGS sequence"/>
</dbReference>
<evidence type="ECO:0000313" key="1">
    <source>
        <dbReference type="EMBL" id="NYG31934.1"/>
    </source>
</evidence>